<dbReference type="PANTHER" id="PTHR35358">
    <property type="entry name" value="OS06G0711100 PROTEIN"/>
    <property type="match status" value="1"/>
</dbReference>
<keyword evidence="2" id="KW-1185">Reference proteome</keyword>
<evidence type="ECO:0000313" key="1">
    <source>
        <dbReference type="EnsemblPlants" id="QL04p029779:mrna"/>
    </source>
</evidence>
<evidence type="ECO:0000313" key="2">
    <source>
        <dbReference type="Proteomes" id="UP000594261"/>
    </source>
</evidence>
<dbReference type="InParanoid" id="A0A7N2LE55"/>
<proteinExistence type="predicted"/>
<accession>A0A7N2LE55</accession>
<dbReference type="Proteomes" id="UP000594261">
    <property type="component" value="Chromosome 4"/>
</dbReference>
<organism evidence="1 2">
    <name type="scientific">Quercus lobata</name>
    <name type="common">Valley oak</name>
    <dbReference type="NCBI Taxonomy" id="97700"/>
    <lineage>
        <taxon>Eukaryota</taxon>
        <taxon>Viridiplantae</taxon>
        <taxon>Streptophyta</taxon>
        <taxon>Embryophyta</taxon>
        <taxon>Tracheophyta</taxon>
        <taxon>Spermatophyta</taxon>
        <taxon>Magnoliopsida</taxon>
        <taxon>eudicotyledons</taxon>
        <taxon>Gunneridae</taxon>
        <taxon>Pentapetalae</taxon>
        <taxon>rosids</taxon>
        <taxon>fabids</taxon>
        <taxon>Fagales</taxon>
        <taxon>Fagaceae</taxon>
        <taxon>Quercus</taxon>
    </lineage>
</organism>
<reference evidence="1" key="2">
    <citation type="submission" date="2021-01" db="UniProtKB">
        <authorList>
            <consortium name="EnsemblPlants"/>
        </authorList>
    </citation>
    <scope>IDENTIFICATION</scope>
</reference>
<dbReference type="OMA" id="CCNDEMP"/>
<dbReference type="EnsemblPlants" id="QL04p029779:mrna">
    <property type="protein sequence ID" value="QL04p029779:mrna"/>
    <property type="gene ID" value="QL04p029779"/>
</dbReference>
<dbReference type="AlphaFoldDB" id="A0A7N2LE55"/>
<dbReference type="EMBL" id="LRBV02000004">
    <property type="status" value="NOT_ANNOTATED_CDS"/>
    <property type="molecule type" value="Genomic_DNA"/>
</dbReference>
<name>A0A7N2LE55_QUELO</name>
<protein>
    <submittedName>
        <fullName evidence="1">Uncharacterized protein</fullName>
    </submittedName>
</protein>
<dbReference type="Gramene" id="QL04p029779:mrna">
    <property type="protein sequence ID" value="QL04p029779:mrna"/>
    <property type="gene ID" value="QL04p029779"/>
</dbReference>
<reference evidence="1 2" key="1">
    <citation type="journal article" date="2016" name="G3 (Bethesda)">
        <title>First Draft Assembly and Annotation of the Genome of a California Endemic Oak Quercus lobata Nee (Fagaceae).</title>
        <authorList>
            <person name="Sork V.L."/>
            <person name="Fitz-Gibbon S.T."/>
            <person name="Puiu D."/>
            <person name="Crepeau M."/>
            <person name="Gugger P.F."/>
            <person name="Sherman R."/>
            <person name="Stevens K."/>
            <person name="Langley C.H."/>
            <person name="Pellegrini M."/>
            <person name="Salzberg S.L."/>
        </authorList>
    </citation>
    <scope>NUCLEOTIDE SEQUENCE [LARGE SCALE GENOMIC DNA]</scope>
    <source>
        <strain evidence="1 2">cv. SW786</strain>
    </source>
</reference>
<sequence length="329" mass="37833">MYSIHVLLSLSGKRGDVELRIVDRHNIDEKISKRGLSLKEIFNSSNEDEKREFEDAEAAIVDLVGEIMSKADSGNRDSILEDLVNSDETSILILRNLKFPLREKDISSRTFPELESGDVKVMDYMVSQNCAHILRSLFAKYRDISASSNEDETFISILKDLNHPMREDILNMTFFELESEVVEVRDYMVSRNCAPILESLFDKDGDISASSTLNPKTKMHVLNIVGGVAQSMCDTKVKDITSNLLLNWWKNLKLAQNVGFNVQFAFDHLYGLAQAQFRMDREFRANLILYLSQMKIEKLPTILEVHKDEQKQFIRSRRKKSILEKDCLI</sequence>